<feature type="compositionally biased region" description="Basic residues" evidence="1">
    <location>
        <begin position="153"/>
        <end position="173"/>
    </location>
</feature>
<comment type="caution">
    <text evidence="2">The sequence shown here is derived from an EMBL/GenBank/DDBJ whole genome shotgun (WGS) entry which is preliminary data.</text>
</comment>
<evidence type="ECO:0000256" key="1">
    <source>
        <dbReference type="SAM" id="MobiDB-lite"/>
    </source>
</evidence>
<feature type="compositionally biased region" description="Basic and acidic residues" evidence="1">
    <location>
        <begin position="222"/>
        <end position="245"/>
    </location>
</feature>
<dbReference type="EMBL" id="JAHYIQ010000023">
    <property type="protein sequence ID" value="KAK1122332.1"/>
    <property type="molecule type" value="Genomic_DNA"/>
</dbReference>
<feature type="compositionally biased region" description="Basic and acidic residues" evidence="1">
    <location>
        <begin position="1"/>
        <end position="12"/>
    </location>
</feature>
<evidence type="ECO:0000313" key="3">
    <source>
        <dbReference type="Proteomes" id="UP001177670"/>
    </source>
</evidence>
<feature type="region of interest" description="Disordered" evidence="1">
    <location>
        <begin position="135"/>
        <end position="277"/>
    </location>
</feature>
<accession>A0AA40FNB0</accession>
<dbReference type="Proteomes" id="UP001177670">
    <property type="component" value="Unassembled WGS sequence"/>
</dbReference>
<sequence>MSEGKLAEKENSEAVTLRSKSGETAPEESRETVGGTSRVTSEKEEVNEEDEFTKIWPIGTPWEHLGTEEDSDSEPFERLPLPRTEEEMRALLKKFTHEATVYRSYYKHWKETAEQAIKEVGGRSVLATFLVQGLDKQGKVKKPAPAVTISKSRVPRRAERAKRRGKISTKRSVKSLDEKSTHPAISENDTAATVVDEVDEKRDEPVEEQEEKKEEEQEEKGEEEREEKGEEEREEKGKEEREDHPSNPQPSEEPSKLSPVSSRATGETADESRGIASVTSYLVATAVEADDFTKDCARSLEPVPYIFYLRAEPDIEIATEHDDEQVIAADPDRENVAGSYKRLFFNLTDKPCKGGKPWIL</sequence>
<gene>
    <name evidence="2" type="ORF">K0M31_009554</name>
</gene>
<evidence type="ECO:0000313" key="2">
    <source>
        <dbReference type="EMBL" id="KAK1122332.1"/>
    </source>
</evidence>
<feature type="region of interest" description="Disordered" evidence="1">
    <location>
        <begin position="1"/>
        <end position="79"/>
    </location>
</feature>
<dbReference type="AlphaFoldDB" id="A0AA40FNB0"/>
<name>A0AA40FNB0_9HYME</name>
<proteinExistence type="predicted"/>
<feature type="compositionally biased region" description="Basic and acidic residues" evidence="1">
    <location>
        <begin position="199"/>
        <end position="215"/>
    </location>
</feature>
<organism evidence="2 3">
    <name type="scientific">Melipona bicolor</name>
    <dbReference type="NCBI Taxonomy" id="60889"/>
    <lineage>
        <taxon>Eukaryota</taxon>
        <taxon>Metazoa</taxon>
        <taxon>Ecdysozoa</taxon>
        <taxon>Arthropoda</taxon>
        <taxon>Hexapoda</taxon>
        <taxon>Insecta</taxon>
        <taxon>Pterygota</taxon>
        <taxon>Neoptera</taxon>
        <taxon>Endopterygota</taxon>
        <taxon>Hymenoptera</taxon>
        <taxon>Apocrita</taxon>
        <taxon>Aculeata</taxon>
        <taxon>Apoidea</taxon>
        <taxon>Anthophila</taxon>
        <taxon>Apidae</taxon>
        <taxon>Melipona</taxon>
    </lineage>
</organism>
<protein>
    <submittedName>
        <fullName evidence="2">Uncharacterized protein</fullName>
    </submittedName>
</protein>
<keyword evidence="3" id="KW-1185">Reference proteome</keyword>
<reference evidence="2" key="1">
    <citation type="submission" date="2021-10" db="EMBL/GenBank/DDBJ databases">
        <title>Melipona bicolor Genome sequencing and assembly.</title>
        <authorList>
            <person name="Araujo N.S."/>
            <person name="Arias M.C."/>
        </authorList>
    </citation>
    <scope>NUCLEOTIDE SEQUENCE</scope>
    <source>
        <strain evidence="2">USP_2M_L1-L4_2017</strain>
        <tissue evidence="2">Whole body</tissue>
    </source>
</reference>